<dbReference type="EMBL" id="PGTN01000001">
    <property type="protein sequence ID" value="PJF49107.1"/>
    <property type="molecule type" value="Genomic_DNA"/>
</dbReference>
<keyword evidence="5 6" id="KW-0234">DNA repair</keyword>
<comment type="function">
    <text evidence="6">The RuvA-RuvB-RuvC complex processes Holliday junction (HJ) DNA during genetic recombination and DNA repair, while the RuvA-RuvB complex plays an important role in the rescue of blocked DNA replication forks via replication fork reversal (RFR). RuvA specifically binds to HJ cruciform DNA, conferring on it an open structure. The RuvB hexamer acts as an ATP-dependent pump, pulling dsDNA into and through the RuvAB complex. HJ branch migration allows RuvC to scan DNA until it finds its consensus sequence, where it cleaves and resolves the cruciform DNA.</text>
</comment>
<evidence type="ECO:0000313" key="9">
    <source>
        <dbReference type="Proteomes" id="UP000230790"/>
    </source>
</evidence>
<feature type="domain" description="Helix-hairpin-helix DNA-binding motif class 1" evidence="7">
    <location>
        <begin position="72"/>
        <end position="91"/>
    </location>
</feature>
<dbReference type="GO" id="GO:0006310">
    <property type="term" value="P:DNA recombination"/>
    <property type="evidence" value="ECO:0007669"/>
    <property type="project" value="UniProtKB-UniRule"/>
</dbReference>
<dbReference type="AlphaFoldDB" id="A0A2M8QH32"/>
<comment type="subunit">
    <text evidence="6">Homotetramer. Forms an RuvA(8)-RuvB(12)-Holliday junction (HJ) complex. HJ DNA is sandwiched between 2 RuvA tetramers; dsDNA enters through RuvA and exits via RuvB. An RuvB hexamer assembles on each DNA strand where it exits the tetramer. Each RuvB hexamer is contacted by two RuvA subunits (via domain III) on 2 adjacent RuvB subunits; this complex drives branch migration. In the full resolvosome a probable DNA-RuvA(4)-RuvB(12)-RuvC(2) complex forms which resolves the HJ.</text>
</comment>
<evidence type="ECO:0000256" key="6">
    <source>
        <dbReference type="HAMAP-Rule" id="MF_00031"/>
    </source>
</evidence>
<evidence type="ECO:0000259" key="7">
    <source>
        <dbReference type="SMART" id="SM00278"/>
    </source>
</evidence>
<gene>
    <name evidence="6" type="primary">ruvA</name>
    <name evidence="8" type="ORF">CUN48_00390</name>
</gene>
<evidence type="ECO:0000256" key="2">
    <source>
        <dbReference type="ARBA" id="ARBA00022763"/>
    </source>
</evidence>
<dbReference type="GO" id="GO:0006281">
    <property type="term" value="P:DNA repair"/>
    <property type="evidence" value="ECO:0007669"/>
    <property type="project" value="UniProtKB-UniRule"/>
</dbReference>
<dbReference type="GO" id="GO:0000400">
    <property type="term" value="F:four-way junction DNA binding"/>
    <property type="evidence" value="ECO:0007669"/>
    <property type="project" value="UniProtKB-UniRule"/>
</dbReference>
<comment type="caution">
    <text evidence="8">The sequence shown here is derived from an EMBL/GenBank/DDBJ whole genome shotgun (WGS) entry which is preliminary data.</text>
</comment>
<dbReference type="SMART" id="SM00278">
    <property type="entry name" value="HhH1"/>
    <property type="match status" value="2"/>
</dbReference>
<keyword evidence="1 6" id="KW-0963">Cytoplasm</keyword>
<dbReference type="SUPFAM" id="SSF47781">
    <property type="entry name" value="RuvA domain 2-like"/>
    <property type="match status" value="1"/>
</dbReference>
<dbReference type="SUPFAM" id="SSF50249">
    <property type="entry name" value="Nucleic acid-binding proteins"/>
    <property type="match status" value="1"/>
</dbReference>
<evidence type="ECO:0000256" key="3">
    <source>
        <dbReference type="ARBA" id="ARBA00023125"/>
    </source>
</evidence>
<protein>
    <recommendedName>
        <fullName evidence="6">Holliday junction branch migration complex subunit RuvA</fullName>
    </recommendedName>
</protein>
<dbReference type="Pfam" id="PF14520">
    <property type="entry name" value="HHH_5"/>
    <property type="match status" value="1"/>
</dbReference>
<dbReference type="HAMAP" id="MF_00031">
    <property type="entry name" value="DNA_HJ_migration_RuvA"/>
    <property type="match status" value="1"/>
</dbReference>
<dbReference type="GO" id="GO:0005524">
    <property type="term" value="F:ATP binding"/>
    <property type="evidence" value="ECO:0007669"/>
    <property type="project" value="InterPro"/>
</dbReference>
<evidence type="ECO:0000256" key="4">
    <source>
        <dbReference type="ARBA" id="ARBA00023172"/>
    </source>
</evidence>
<feature type="domain" description="Helix-hairpin-helix DNA-binding motif class 1" evidence="7">
    <location>
        <begin position="107"/>
        <end position="126"/>
    </location>
</feature>
<dbReference type="Pfam" id="PF07499">
    <property type="entry name" value="RuvA_C"/>
    <property type="match status" value="1"/>
</dbReference>
<proteinExistence type="inferred from homology"/>
<dbReference type="InterPro" id="IPR036267">
    <property type="entry name" value="RuvA_C_sf"/>
</dbReference>
<feature type="region of interest" description="Domain III" evidence="6">
    <location>
        <begin position="141"/>
        <end position="191"/>
    </location>
</feature>
<dbReference type="NCBIfam" id="TIGR00084">
    <property type="entry name" value="ruvA"/>
    <property type="match status" value="1"/>
</dbReference>
<reference evidence="8 9" key="1">
    <citation type="submission" date="2017-11" db="EMBL/GenBank/DDBJ databases">
        <title>Evolution of Phototrophy in the Chloroflexi Phylum Driven by Horizontal Gene Transfer.</title>
        <authorList>
            <person name="Ward L.M."/>
            <person name="Hemp J."/>
            <person name="Shih P.M."/>
            <person name="Mcglynn S.E."/>
            <person name="Fischer W."/>
        </authorList>
    </citation>
    <scope>NUCLEOTIDE SEQUENCE [LARGE SCALE GENOMIC DNA]</scope>
    <source>
        <strain evidence="8">JP3_7</strain>
    </source>
</reference>
<dbReference type="GO" id="GO:0048476">
    <property type="term" value="C:Holliday junction resolvase complex"/>
    <property type="evidence" value="ECO:0007669"/>
    <property type="project" value="UniProtKB-UniRule"/>
</dbReference>
<evidence type="ECO:0000256" key="1">
    <source>
        <dbReference type="ARBA" id="ARBA00022490"/>
    </source>
</evidence>
<dbReference type="SUPFAM" id="SSF46929">
    <property type="entry name" value="DNA helicase RuvA subunit, C-terminal domain"/>
    <property type="match status" value="1"/>
</dbReference>
<comment type="caution">
    <text evidence="6">Lacks conserved residue(s) required for the propagation of feature annotation.</text>
</comment>
<dbReference type="GO" id="GO:0005737">
    <property type="term" value="C:cytoplasm"/>
    <property type="evidence" value="ECO:0007669"/>
    <property type="project" value="UniProtKB-SubCell"/>
</dbReference>
<dbReference type="InterPro" id="IPR013849">
    <property type="entry name" value="DNA_helicase_Holl-junc_RuvA_I"/>
</dbReference>
<keyword evidence="2 6" id="KW-0227">DNA damage</keyword>
<dbReference type="InterPro" id="IPR011114">
    <property type="entry name" value="RuvA_C"/>
</dbReference>
<name>A0A2M8QH32_9CHLR</name>
<comment type="subcellular location">
    <subcellularLocation>
        <location evidence="6">Cytoplasm</location>
    </subcellularLocation>
</comment>
<dbReference type="InterPro" id="IPR000085">
    <property type="entry name" value="RuvA"/>
</dbReference>
<sequence length="191" mass="20215">MISRIRGVVLSLKPPTAIVDVQGVGFRVWCSQAALDGLILGRPCDLHTHLIVREDGLALYGFAGEEEAELFSLLLSVQGVGARTALALLSKLPPEALRQAIANQQVEALARAPGVGKKTADKIIFALRGKLSGLDARPPSAPLSAMDAEVIAALTALGYSVVEAQQALASLPRDVPLDLEEKIRRALAYFG</sequence>
<keyword evidence="4 6" id="KW-0233">DNA recombination</keyword>
<dbReference type="Gene3D" id="1.10.150.20">
    <property type="entry name" value="5' to 3' exonuclease, C-terminal subdomain"/>
    <property type="match status" value="1"/>
</dbReference>
<evidence type="ECO:0000313" key="8">
    <source>
        <dbReference type="EMBL" id="PJF49107.1"/>
    </source>
</evidence>
<dbReference type="GO" id="GO:0009379">
    <property type="term" value="C:Holliday junction helicase complex"/>
    <property type="evidence" value="ECO:0007669"/>
    <property type="project" value="InterPro"/>
</dbReference>
<dbReference type="Proteomes" id="UP000230790">
    <property type="component" value="Unassembled WGS sequence"/>
</dbReference>
<comment type="domain">
    <text evidence="6">Has three domains with a flexible linker between the domains II and III and assumes an 'L' shape. Domain III is highly mobile and contacts RuvB.</text>
</comment>
<dbReference type="Gene3D" id="1.10.8.10">
    <property type="entry name" value="DNA helicase RuvA subunit, C-terminal domain"/>
    <property type="match status" value="1"/>
</dbReference>
<dbReference type="Gene3D" id="2.40.50.140">
    <property type="entry name" value="Nucleic acid-binding proteins"/>
    <property type="match status" value="1"/>
</dbReference>
<keyword evidence="3 6" id="KW-0238">DNA-binding</keyword>
<accession>A0A2M8QH32</accession>
<dbReference type="CDD" id="cd14332">
    <property type="entry name" value="UBA_RuvA_C"/>
    <property type="match status" value="1"/>
</dbReference>
<comment type="similarity">
    <text evidence="6">Belongs to the RuvA family.</text>
</comment>
<dbReference type="GO" id="GO:0009378">
    <property type="term" value="F:four-way junction helicase activity"/>
    <property type="evidence" value="ECO:0007669"/>
    <property type="project" value="InterPro"/>
</dbReference>
<dbReference type="Pfam" id="PF01330">
    <property type="entry name" value="RuvA_N"/>
    <property type="match status" value="1"/>
</dbReference>
<organism evidence="8 9">
    <name type="scientific">Candidatus Thermofonsia Clade 3 bacterium</name>
    <dbReference type="NCBI Taxonomy" id="2364212"/>
    <lineage>
        <taxon>Bacteria</taxon>
        <taxon>Bacillati</taxon>
        <taxon>Chloroflexota</taxon>
        <taxon>Candidatus Thermofontia</taxon>
        <taxon>Candidatus Thermofonsia Clade 3</taxon>
    </lineage>
</organism>
<dbReference type="InterPro" id="IPR003583">
    <property type="entry name" value="Hlx-hairpin-Hlx_DNA-bd_motif"/>
</dbReference>
<dbReference type="InterPro" id="IPR012340">
    <property type="entry name" value="NA-bd_OB-fold"/>
</dbReference>
<evidence type="ECO:0000256" key="5">
    <source>
        <dbReference type="ARBA" id="ARBA00023204"/>
    </source>
</evidence>
<dbReference type="InterPro" id="IPR010994">
    <property type="entry name" value="RuvA_2-like"/>
</dbReference>